<reference evidence="4 5" key="1">
    <citation type="journal article" date="2017" name="ISME J.">
        <title>Potential for microbial H2 and metal transformations associated with novel bacteria and archaea in deep terrestrial subsurface sediments.</title>
        <authorList>
            <person name="Hernsdorf A.W."/>
            <person name="Amano Y."/>
            <person name="Miyakawa K."/>
            <person name="Ise K."/>
            <person name="Suzuki Y."/>
            <person name="Anantharaman K."/>
            <person name="Probst A."/>
            <person name="Burstein D."/>
            <person name="Thomas B.C."/>
            <person name="Banfield J.F."/>
        </authorList>
    </citation>
    <scope>NUCLEOTIDE SEQUENCE [LARGE SCALE GENOMIC DNA]</scope>
    <source>
        <strain evidence="4">HGW-Dojkabacteria-1</strain>
    </source>
</reference>
<evidence type="ECO:0000313" key="5">
    <source>
        <dbReference type="Proteomes" id="UP000233417"/>
    </source>
</evidence>
<keyword evidence="3" id="KW-0812">Transmembrane</keyword>
<dbReference type="Proteomes" id="UP000233417">
    <property type="component" value="Unassembled WGS sequence"/>
</dbReference>
<evidence type="ECO:0000313" key="4">
    <source>
        <dbReference type="EMBL" id="PKN02422.1"/>
    </source>
</evidence>
<gene>
    <name evidence="4" type="ORF">CVU76_00025</name>
</gene>
<name>A0A2N2F2L2_9BACT</name>
<dbReference type="GO" id="GO:0016020">
    <property type="term" value="C:membrane"/>
    <property type="evidence" value="ECO:0007669"/>
    <property type="project" value="InterPro"/>
</dbReference>
<sequence length="190" mass="21912">MKLLLLDSLHKRKDLLLDRYFNPFFKYLYSHKITPNFLTGVSVLSGLLAIYFLFINQAVFICLIVLHIILDALDGTYARSLKLKSLLGDFLDHGGDLLIGSLLLFKVANFLGGAWVILPWLFLFEASVLARLSLLDKKFPSRNFIYFFLFGLFELGMLFQVILQPISFLLFLASHFVIQKFRQKPLRMAN</sequence>
<keyword evidence="1 2" id="KW-0808">Transferase</keyword>
<evidence type="ECO:0000256" key="2">
    <source>
        <dbReference type="RuleBase" id="RU003750"/>
    </source>
</evidence>
<feature type="transmembrane region" description="Helical" evidence="3">
    <location>
        <begin position="58"/>
        <end position="77"/>
    </location>
</feature>
<evidence type="ECO:0008006" key="6">
    <source>
        <dbReference type="Google" id="ProtNLM"/>
    </source>
</evidence>
<dbReference type="AlphaFoldDB" id="A0A2N2F2L2"/>
<dbReference type="InterPro" id="IPR048254">
    <property type="entry name" value="CDP_ALCOHOL_P_TRANSF_CS"/>
</dbReference>
<dbReference type="Gene3D" id="1.20.120.1760">
    <property type="match status" value="1"/>
</dbReference>
<comment type="similarity">
    <text evidence="2">Belongs to the CDP-alcohol phosphatidyltransferase class-I family.</text>
</comment>
<dbReference type="Pfam" id="PF01066">
    <property type="entry name" value="CDP-OH_P_transf"/>
    <property type="match status" value="1"/>
</dbReference>
<keyword evidence="3" id="KW-0472">Membrane</keyword>
<evidence type="ECO:0000256" key="3">
    <source>
        <dbReference type="SAM" id="Phobius"/>
    </source>
</evidence>
<keyword evidence="3" id="KW-1133">Transmembrane helix</keyword>
<feature type="transmembrane region" description="Helical" evidence="3">
    <location>
        <begin position="97"/>
        <end position="124"/>
    </location>
</feature>
<dbReference type="GO" id="GO:0008654">
    <property type="term" value="P:phospholipid biosynthetic process"/>
    <property type="evidence" value="ECO:0007669"/>
    <property type="project" value="InterPro"/>
</dbReference>
<organism evidence="4 5">
    <name type="scientific">Candidatus Dojkabacteria bacterium HGW-Dojkabacteria-1</name>
    <dbReference type="NCBI Taxonomy" id="2013761"/>
    <lineage>
        <taxon>Bacteria</taxon>
        <taxon>Candidatus Dojkabacteria</taxon>
    </lineage>
</organism>
<proteinExistence type="inferred from homology"/>
<comment type="caution">
    <text evidence="4">The sequence shown here is derived from an EMBL/GenBank/DDBJ whole genome shotgun (WGS) entry which is preliminary data.</text>
</comment>
<accession>A0A2N2F2L2</accession>
<dbReference type="PROSITE" id="PS00379">
    <property type="entry name" value="CDP_ALCOHOL_P_TRANSF"/>
    <property type="match status" value="1"/>
</dbReference>
<protein>
    <recommendedName>
        <fullName evidence="6">CDP-alcohol phosphatidyltransferase family protein</fullName>
    </recommendedName>
</protein>
<feature type="transmembrane region" description="Helical" evidence="3">
    <location>
        <begin position="144"/>
        <end position="177"/>
    </location>
</feature>
<dbReference type="InterPro" id="IPR000462">
    <property type="entry name" value="CDP-OH_P_trans"/>
</dbReference>
<dbReference type="GO" id="GO:0016780">
    <property type="term" value="F:phosphotransferase activity, for other substituted phosphate groups"/>
    <property type="evidence" value="ECO:0007669"/>
    <property type="project" value="InterPro"/>
</dbReference>
<evidence type="ECO:0000256" key="1">
    <source>
        <dbReference type="ARBA" id="ARBA00022679"/>
    </source>
</evidence>
<dbReference type="InterPro" id="IPR043130">
    <property type="entry name" value="CDP-OH_PTrfase_TM_dom"/>
</dbReference>
<dbReference type="EMBL" id="PHAO01000001">
    <property type="protein sequence ID" value="PKN02422.1"/>
    <property type="molecule type" value="Genomic_DNA"/>
</dbReference>